<dbReference type="PANTHER" id="PTHR44591">
    <property type="entry name" value="STRESS RESPONSE REGULATOR PROTEIN 1"/>
    <property type="match status" value="1"/>
</dbReference>
<feature type="domain" description="Response regulatory" evidence="4">
    <location>
        <begin position="2"/>
        <end position="123"/>
    </location>
</feature>
<dbReference type="EMBL" id="FNBP01000019">
    <property type="protein sequence ID" value="SDH04438.1"/>
    <property type="molecule type" value="Genomic_DNA"/>
</dbReference>
<keyword evidence="6" id="KW-1185">Reference proteome</keyword>
<evidence type="ECO:0000259" key="4">
    <source>
        <dbReference type="PROSITE" id="PS50110"/>
    </source>
</evidence>
<feature type="modified residue" description="4-aspartylphosphate" evidence="2">
    <location>
        <position position="56"/>
    </location>
</feature>
<gene>
    <name evidence="5" type="ORF">SAMN04489759_11922</name>
</gene>
<evidence type="ECO:0000256" key="2">
    <source>
        <dbReference type="PROSITE-ProRule" id="PRU00169"/>
    </source>
</evidence>
<dbReference type="Pfam" id="PF00072">
    <property type="entry name" value="Response_reg"/>
    <property type="match status" value="1"/>
</dbReference>
<dbReference type="SMART" id="SM00448">
    <property type="entry name" value="REC"/>
    <property type="match status" value="1"/>
</dbReference>
<proteinExistence type="predicted"/>
<dbReference type="InterPro" id="IPR011006">
    <property type="entry name" value="CheY-like_superfamily"/>
</dbReference>
<keyword evidence="1 2" id="KW-0597">Phosphoprotein</keyword>
<dbReference type="RefSeq" id="WP_093744173.1">
    <property type="nucleotide sequence ID" value="NZ_FNBP01000019.1"/>
</dbReference>
<organism evidence="5 6">
    <name type="scientific">Sulfitobacter delicatus</name>
    <dbReference type="NCBI Taxonomy" id="218672"/>
    <lineage>
        <taxon>Bacteria</taxon>
        <taxon>Pseudomonadati</taxon>
        <taxon>Pseudomonadota</taxon>
        <taxon>Alphaproteobacteria</taxon>
        <taxon>Rhodobacterales</taxon>
        <taxon>Roseobacteraceae</taxon>
        <taxon>Sulfitobacter</taxon>
    </lineage>
</organism>
<dbReference type="GO" id="GO:0000160">
    <property type="term" value="P:phosphorelay signal transduction system"/>
    <property type="evidence" value="ECO:0007669"/>
    <property type="project" value="InterPro"/>
</dbReference>
<dbReference type="CDD" id="cd17574">
    <property type="entry name" value="REC_OmpR"/>
    <property type="match status" value="1"/>
</dbReference>
<reference evidence="6" key="1">
    <citation type="submission" date="2016-10" db="EMBL/GenBank/DDBJ databases">
        <authorList>
            <person name="Varghese N."/>
            <person name="Submissions S."/>
        </authorList>
    </citation>
    <scope>NUCLEOTIDE SEQUENCE [LARGE SCALE GENOMIC DNA]</scope>
    <source>
        <strain evidence="6">DSM 16477</strain>
    </source>
</reference>
<dbReference type="OrthoDB" id="7326651at2"/>
<dbReference type="AlphaFoldDB" id="A0A1G7Z6V5"/>
<evidence type="ECO:0000313" key="5">
    <source>
        <dbReference type="EMBL" id="SDH04438.1"/>
    </source>
</evidence>
<dbReference type="InterPro" id="IPR050595">
    <property type="entry name" value="Bact_response_regulator"/>
</dbReference>
<name>A0A1G7Z6V5_9RHOB</name>
<dbReference type="PROSITE" id="PS50110">
    <property type="entry name" value="RESPONSE_REGULATORY"/>
    <property type="match status" value="1"/>
</dbReference>
<evidence type="ECO:0000256" key="3">
    <source>
        <dbReference type="SAM" id="MobiDB-lite"/>
    </source>
</evidence>
<dbReference type="Gene3D" id="3.40.50.2300">
    <property type="match status" value="1"/>
</dbReference>
<evidence type="ECO:0000256" key="1">
    <source>
        <dbReference type="ARBA" id="ARBA00022553"/>
    </source>
</evidence>
<dbReference type="STRING" id="218672.SAMN04489759_11922"/>
<evidence type="ECO:0000313" key="6">
    <source>
        <dbReference type="Proteomes" id="UP000199399"/>
    </source>
</evidence>
<dbReference type="InterPro" id="IPR001789">
    <property type="entry name" value="Sig_transdc_resp-reg_receiver"/>
</dbReference>
<dbReference type="Proteomes" id="UP000199399">
    <property type="component" value="Unassembled WGS sequence"/>
</dbReference>
<feature type="region of interest" description="Disordered" evidence="3">
    <location>
        <begin position="307"/>
        <end position="327"/>
    </location>
</feature>
<sequence>MKVLAVDDDPIILEMIEATFRQSRSPKISLTVLSSGPAALELLATSDQLFDCIFLDIEMPEMDGITLCSHIRAQEGYRYTPVIMLTQRTETASIERAFMAGATDYVTKPFDPKVLRSRLRVAKRMMQGSSLAPRLSLSELHHGGRPGQHNFAFGEPLHIEDVHQLVLPFPLGNYLLQLAQADLGDCHVFAATIEDSERLYAQGSTREYGVAIAATVAAIANVVNLPQLLMAHNGHGTLLCVVASVQLPKWPQLEKMIQDEVDTMELQHDNETWMDLSVSIGRPIRPNASQYQRVKRTFSRAIQRVVRRQKALSDTPPPEIPPVSAAH</sequence>
<protein>
    <submittedName>
        <fullName evidence="5">Response regulator receiver domain-containing protein</fullName>
    </submittedName>
</protein>
<dbReference type="PANTHER" id="PTHR44591:SF3">
    <property type="entry name" value="RESPONSE REGULATORY DOMAIN-CONTAINING PROTEIN"/>
    <property type="match status" value="1"/>
</dbReference>
<accession>A0A1G7Z6V5</accession>
<dbReference type="SUPFAM" id="SSF52172">
    <property type="entry name" value="CheY-like"/>
    <property type="match status" value="1"/>
</dbReference>